<evidence type="ECO:0000313" key="1">
    <source>
        <dbReference type="EMBL" id="PKI38702.1"/>
    </source>
</evidence>
<reference evidence="1 2" key="1">
    <citation type="submission" date="2017-11" db="EMBL/GenBank/DDBJ databases">
        <title>De-novo sequencing of pomegranate (Punica granatum L.) genome.</title>
        <authorList>
            <person name="Akparov Z."/>
            <person name="Amiraslanov A."/>
            <person name="Hajiyeva S."/>
            <person name="Abbasov M."/>
            <person name="Kaur K."/>
            <person name="Hamwieh A."/>
            <person name="Solovyev V."/>
            <person name="Salamov A."/>
            <person name="Braich B."/>
            <person name="Kosarev P."/>
            <person name="Mahmoud A."/>
            <person name="Hajiyev E."/>
            <person name="Babayeva S."/>
            <person name="Izzatullayeva V."/>
            <person name="Mammadov A."/>
            <person name="Mammadov A."/>
            <person name="Sharifova S."/>
            <person name="Ojaghi J."/>
            <person name="Eynullazada K."/>
            <person name="Bayramov B."/>
            <person name="Abdulazimova A."/>
            <person name="Shahmuradov I."/>
        </authorList>
    </citation>
    <scope>NUCLEOTIDE SEQUENCE [LARGE SCALE GENOMIC DNA]</scope>
    <source>
        <strain evidence="2">cv. AG2017</strain>
        <tissue evidence="1">Leaf</tissue>
    </source>
</reference>
<keyword evidence="2" id="KW-1185">Reference proteome</keyword>
<dbReference type="EMBL" id="PGOL01004036">
    <property type="protein sequence ID" value="PKI38702.1"/>
    <property type="molecule type" value="Genomic_DNA"/>
</dbReference>
<evidence type="ECO:0000313" key="2">
    <source>
        <dbReference type="Proteomes" id="UP000233551"/>
    </source>
</evidence>
<dbReference type="Proteomes" id="UP000233551">
    <property type="component" value="Unassembled WGS sequence"/>
</dbReference>
<comment type="caution">
    <text evidence="1">The sequence shown here is derived from an EMBL/GenBank/DDBJ whole genome shotgun (WGS) entry which is preliminary data.</text>
</comment>
<sequence>MSPHPSVGQNLATKGTRLPSGMPSLIILPPRLVAAYFLEEIQRLIKEKVAKAIQATKRKQLGFPSPNKNLQSLLSQNILNTKFQSTMCVATSLPRISNACCFLELSLGLPLTGFTRWILALSSASSNCKSILSKDSRRPDE</sequence>
<organism evidence="1 2">
    <name type="scientific">Punica granatum</name>
    <name type="common">Pomegranate</name>
    <dbReference type="NCBI Taxonomy" id="22663"/>
    <lineage>
        <taxon>Eukaryota</taxon>
        <taxon>Viridiplantae</taxon>
        <taxon>Streptophyta</taxon>
        <taxon>Embryophyta</taxon>
        <taxon>Tracheophyta</taxon>
        <taxon>Spermatophyta</taxon>
        <taxon>Magnoliopsida</taxon>
        <taxon>eudicotyledons</taxon>
        <taxon>Gunneridae</taxon>
        <taxon>Pentapetalae</taxon>
        <taxon>rosids</taxon>
        <taxon>malvids</taxon>
        <taxon>Myrtales</taxon>
        <taxon>Lythraceae</taxon>
        <taxon>Punica</taxon>
    </lineage>
</organism>
<protein>
    <submittedName>
        <fullName evidence="1">Uncharacterized protein</fullName>
    </submittedName>
</protein>
<accession>A0A2I0I410</accession>
<dbReference type="AlphaFoldDB" id="A0A2I0I410"/>
<gene>
    <name evidence="1" type="ORF">CRG98_040910</name>
</gene>
<proteinExistence type="predicted"/>
<name>A0A2I0I410_PUNGR</name>